<name>A0AAI8VWM1_9PEZI</name>
<gene>
    <name evidence="1" type="ORF">KHLLAP_LOCUS12889</name>
</gene>
<protein>
    <submittedName>
        <fullName evidence="1">Uu.00g054360.m01.CDS01</fullName>
    </submittedName>
</protein>
<sequence length="171" mass="18892">MGDCCHAPQNGDVYQSIRHNVLADKWDSVEVFKDHNCLEELRIVLNGDEEAQRGCMDGHYPDGKDWPIYSAKVFREGQTPPKVGKGDKLKGWFTSTELSKGPTAGKREAAAVAEADHYVYQEGNVLRSIPMNSSLGRRFEALNSTSEQDDFMRTFGTLFSENETSAGAVGA</sequence>
<reference evidence="1" key="1">
    <citation type="submission" date="2023-10" db="EMBL/GenBank/DDBJ databases">
        <authorList>
            <person name="Hackl T."/>
        </authorList>
    </citation>
    <scope>NUCLEOTIDE SEQUENCE</scope>
</reference>
<dbReference type="Proteomes" id="UP001295740">
    <property type="component" value="Unassembled WGS sequence"/>
</dbReference>
<accession>A0AAI8VWM1</accession>
<dbReference type="AlphaFoldDB" id="A0AAI8VWM1"/>
<proteinExistence type="predicted"/>
<evidence type="ECO:0000313" key="1">
    <source>
        <dbReference type="EMBL" id="CAJ2512421.1"/>
    </source>
</evidence>
<organism evidence="1 2">
    <name type="scientific">Anthostomella pinea</name>
    <dbReference type="NCBI Taxonomy" id="933095"/>
    <lineage>
        <taxon>Eukaryota</taxon>
        <taxon>Fungi</taxon>
        <taxon>Dikarya</taxon>
        <taxon>Ascomycota</taxon>
        <taxon>Pezizomycotina</taxon>
        <taxon>Sordariomycetes</taxon>
        <taxon>Xylariomycetidae</taxon>
        <taxon>Xylariales</taxon>
        <taxon>Xylariaceae</taxon>
        <taxon>Anthostomella</taxon>
    </lineage>
</organism>
<dbReference type="EMBL" id="CAUWAG010000019">
    <property type="protein sequence ID" value="CAJ2512421.1"/>
    <property type="molecule type" value="Genomic_DNA"/>
</dbReference>
<keyword evidence="2" id="KW-1185">Reference proteome</keyword>
<evidence type="ECO:0000313" key="2">
    <source>
        <dbReference type="Proteomes" id="UP001295740"/>
    </source>
</evidence>
<comment type="caution">
    <text evidence="1">The sequence shown here is derived from an EMBL/GenBank/DDBJ whole genome shotgun (WGS) entry which is preliminary data.</text>
</comment>